<keyword evidence="1" id="KW-1133">Transmembrane helix</keyword>
<dbReference type="EMBL" id="CAADFH010000009">
    <property type="protein sequence ID" value="VFJ89846.1"/>
    <property type="molecule type" value="Genomic_DNA"/>
</dbReference>
<organism evidence="2">
    <name type="scientific">Candidatus Kentrum sp. LFY</name>
    <dbReference type="NCBI Taxonomy" id="2126342"/>
    <lineage>
        <taxon>Bacteria</taxon>
        <taxon>Pseudomonadati</taxon>
        <taxon>Pseudomonadota</taxon>
        <taxon>Gammaproteobacteria</taxon>
        <taxon>Candidatus Kentrum</taxon>
    </lineage>
</organism>
<evidence type="ECO:0000313" key="2">
    <source>
        <dbReference type="EMBL" id="VFJ89846.1"/>
    </source>
</evidence>
<accession>A0A450UC05</accession>
<gene>
    <name evidence="2" type="ORF">BECKLFY1418A_GA0070994_10097</name>
</gene>
<proteinExistence type="predicted"/>
<evidence type="ECO:0008006" key="3">
    <source>
        <dbReference type="Google" id="ProtNLM"/>
    </source>
</evidence>
<dbReference type="AlphaFoldDB" id="A0A450UC05"/>
<feature type="transmembrane region" description="Helical" evidence="1">
    <location>
        <begin position="58"/>
        <end position="75"/>
    </location>
</feature>
<name>A0A450UC05_9GAMM</name>
<feature type="transmembrane region" description="Helical" evidence="1">
    <location>
        <begin position="112"/>
        <end position="130"/>
    </location>
</feature>
<feature type="transmembrane region" description="Helical" evidence="1">
    <location>
        <begin position="21"/>
        <end position="38"/>
    </location>
</feature>
<protein>
    <recommendedName>
        <fullName evidence="3">Cytochrome b561</fullName>
    </recommendedName>
</protein>
<evidence type="ECO:0000256" key="1">
    <source>
        <dbReference type="SAM" id="Phobius"/>
    </source>
</evidence>
<keyword evidence="1" id="KW-0472">Membrane</keyword>
<keyword evidence="1" id="KW-0812">Transmembrane</keyword>
<reference evidence="2" key="1">
    <citation type="submission" date="2019-02" db="EMBL/GenBank/DDBJ databases">
        <authorList>
            <person name="Gruber-Vodicka R. H."/>
            <person name="Seah K. B. B."/>
        </authorList>
    </citation>
    <scope>NUCLEOTIDE SEQUENCE</scope>
    <source>
        <strain evidence="2">BECK_M6</strain>
    </source>
</reference>
<feature type="transmembrane region" description="Helical" evidence="1">
    <location>
        <begin position="142"/>
        <end position="166"/>
    </location>
</feature>
<sequence length="171" mass="19680">MTKLAHALHFQDISALINPKKYAVFGFLSLLVVAAWIGMDYQWEWLAGIQQNSLYKQFSGIVLLALILQQWRFGLRRFTGKKSTMGFMDSHKLIGCLLPVFFLFHVRDFGVAYQQILAGILLLNCLIGILNMEILQIKKPLFYNAWMALHISFAVVSLTLAVYHIYVVYLY</sequence>